<keyword evidence="1" id="KW-0732">Signal</keyword>
<dbReference type="Proteomes" id="UP000239872">
    <property type="component" value="Unassembled WGS sequence"/>
</dbReference>
<feature type="domain" description="BIG2" evidence="2">
    <location>
        <begin position="406"/>
        <end position="492"/>
    </location>
</feature>
<name>A0A2S7SPW7_9BACT</name>
<dbReference type="InterPro" id="IPR008964">
    <property type="entry name" value="Invasin/intimin_cell_adhesion"/>
</dbReference>
<dbReference type="InterPro" id="IPR003343">
    <property type="entry name" value="Big_2"/>
</dbReference>
<feature type="domain" description="BIG2" evidence="2">
    <location>
        <begin position="1372"/>
        <end position="1444"/>
    </location>
</feature>
<comment type="caution">
    <text evidence="3">The sequence shown here is derived from an EMBL/GenBank/DDBJ whole genome shotgun (WGS) entry which is preliminary data.</text>
</comment>
<dbReference type="NCBIfam" id="TIGR04183">
    <property type="entry name" value="Por_Secre_tail"/>
    <property type="match status" value="1"/>
</dbReference>
<dbReference type="SUPFAM" id="SSF49373">
    <property type="entry name" value="Invasin/intimin cell-adhesion fragments"/>
    <property type="match status" value="3"/>
</dbReference>
<gene>
    <name evidence="3" type="ORF">CJD36_021950</name>
</gene>
<dbReference type="OrthoDB" id="7794186at2"/>
<sequence>MIKKNIHIVFLLLISFSYKLSAQPFTLGNLSVLQINGTSSAASPVTICEYNTSTLNQSSPVSSWPLPSGVGSNNLTLSGSASSDGNMTLDSERINIIVPGYDAVSGTASLVGSSGANRVVFSIDPTGNYFVVSNVPQSQAFNNNNFRSATSAGGRYYGAGAGGGTNGVRIMGTSTSTQVVASGSTRVVQIFNGQLYYSTNSGTPGIYMAGSGIPVASGTSSTLVAGTASPYGYAISPDNNTLYVADDGVGIIKYTRTGGAGSFTTGPVVSSIPCRGITVDFTTTPYIIYATTAPATGVNALIRLTDGSNIVDTLALAASGTIFRGVAFSPGNSAKLIGGGTNICSGTATSLTFYGNPGDSITYSVNGVNNGLRLGNNGVNVLNTGALTALGTDSVYAYSLVSITGSVGTVSVSGSATITVSPSIPAPFSGSLNVCQGGTFSLSDTTPGGSWSSSDPSIASISASTGSGVGVTSGATTITYSLTNVCGAIIRTSTITVNPLPAGGGITGPTSVCAGSIITLSNTTSVGTGSWSTTSTLATINSSTGSLVAGLTSGNAIITYTATTALCGSTTLTTSITINSRPNPGSIIGADSECVGNTITLTSTGTSGGTWISANPSIATVNSFGIVGGVAAGSVVIRYKVTTPTCGSDSVQKNILIKPLPNAGSIAGPSSVCAGSVISLTNTTSIGSGSWSTASSLATINSSTGVLTAGVTSGNAIITYTATTASCGSTTLTTSITLNPQPNTGVIAGTDSVCAGSTISLTSTGTSGGTWISTNPSVATVNSAGNVSGLVAGSVIIRYKVTTPTCGSDSVQKTILVKPLPNSGSIGGPSSVCAGSSITLTNSGSVGVGSWSSLSSLVTIGASTGHLTAAGSTGSATITYTASTPACGSTTTTTTVVVNALPNAGTLTGLDSVCVAGTISLATTGTTAGIWTSLNTAIATVTGSGVVGGVLTGNATIKYKVTTATCGADSITKVIHVNPLPLAGSIGGPSFVCAGSAVTLTNSGSSGVGQWSTTSSLASVNSISGVVTAGTSSGVASITYTASTYSCGSATTNTNVTINALPNAGVITGADSVCAGSTISLLSSGTSGGTWISANNSISTVNASGVVYGVSTGSAVIRYKVVTPTCGSDSVSKTVVVNSLSNSGSISGASNVCAGNIVTLTTSGSVGIGTWSSSSSLVSVNATSGAITTSTTAGVATITYTAYTYSCGSTSSYYPVNINPLPFSGIITGTDTLCPGTATTLLASGVTGGTWTSSNPLVATVNVSGTVFAVASGAVTFKYKVTTPTCGSDSSSFNIYVRPLPNAGTIVGTGTVCTGFTITLTDAAPGGVWTTSSPTVATISGGVVTGLLPGTAIISYSVTNLCATATTTVTITVTPAAITPITGTTTVCVGSNISLSNATSGGTWQSANTAVASVTATGVVGGVSQGNTLISYTVLNSCGIITVTVPVLVNPLPVAGVITTSSGSVVCSGAQLTLSNATPGGVWSSSNTGVAGVSPTGIVSGNSFGSAVIYYTVTNSCGSAFDTILLSVNTAPVSGGIPQITTTSPSWVCAGAMYQNFGTGAAASSGYYYQWSVTNCQLYATGTGSQYCLVNFPFLGEATVYLATYSAGNICPVRDTFKVEVANSAIDHPVVTYNGGRFECDPDQSSYQWGYDDKLTLEPTILTGENSKYYDNASPDFANKYFWVVTSHLFCEQKSYYKIPVGVVDLTQPIDYSVTLYPNPSDGIVSIKVSSVIEEGGTLSVSDISGREVLSTQFETNKITLLQSGQPTGVYLVTIRSKHITYTTKMVIH</sequence>
<dbReference type="InterPro" id="IPR026444">
    <property type="entry name" value="Secre_tail"/>
</dbReference>
<dbReference type="EMBL" id="PPSL01000010">
    <property type="protein sequence ID" value="PQJ08930.1"/>
    <property type="molecule type" value="Genomic_DNA"/>
</dbReference>
<evidence type="ECO:0000313" key="3">
    <source>
        <dbReference type="EMBL" id="PQJ08930.1"/>
    </source>
</evidence>
<dbReference type="Gene3D" id="2.60.40.1080">
    <property type="match status" value="4"/>
</dbReference>
<feature type="domain" description="BIG2" evidence="2">
    <location>
        <begin position="732"/>
        <end position="813"/>
    </location>
</feature>
<organism evidence="3 4">
    <name type="scientific">Flavipsychrobacter stenotrophus</name>
    <dbReference type="NCBI Taxonomy" id="2077091"/>
    <lineage>
        <taxon>Bacteria</taxon>
        <taxon>Pseudomonadati</taxon>
        <taxon>Bacteroidota</taxon>
        <taxon>Chitinophagia</taxon>
        <taxon>Chitinophagales</taxon>
        <taxon>Chitinophagaceae</taxon>
        <taxon>Flavipsychrobacter</taxon>
    </lineage>
</organism>
<dbReference type="SUPFAM" id="SSF63829">
    <property type="entry name" value="Calcium-dependent phosphotriesterase"/>
    <property type="match status" value="1"/>
</dbReference>
<reference evidence="3 4" key="1">
    <citation type="submission" date="2018-01" db="EMBL/GenBank/DDBJ databases">
        <title>A novel member of the phylum Bacteroidetes isolated from glacier ice.</title>
        <authorList>
            <person name="Liu Q."/>
            <person name="Xin Y.-H."/>
        </authorList>
    </citation>
    <scope>NUCLEOTIDE SEQUENCE [LARGE SCALE GENOMIC DNA]</scope>
    <source>
        <strain evidence="3 4">RB1R16</strain>
    </source>
</reference>
<accession>A0A2S7SPW7</accession>
<dbReference type="RefSeq" id="WP_105041358.1">
    <property type="nucleotide sequence ID" value="NZ_PPSL01000010.1"/>
</dbReference>
<dbReference type="Pfam" id="PF18962">
    <property type="entry name" value="Por_Secre_tail"/>
    <property type="match status" value="1"/>
</dbReference>
<proteinExistence type="predicted"/>
<dbReference type="SMART" id="SM00635">
    <property type="entry name" value="BID_2"/>
    <property type="match status" value="5"/>
</dbReference>
<feature type="domain" description="BIG2" evidence="2">
    <location>
        <begin position="1453"/>
        <end position="1523"/>
    </location>
</feature>
<protein>
    <recommendedName>
        <fullName evidence="2">BIG2 domain-containing protein</fullName>
    </recommendedName>
</protein>
<evidence type="ECO:0000256" key="1">
    <source>
        <dbReference type="SAM" id="SignalP"/>
    </source>
</evidence>
<feature type="domain" description="BIG2" evidence="2">
    <location>
        <begin position="572"/>
        <end position="653"/>
    </location>
</feature>
<feature type="signal peptide" evidence="1">
    <location>
        <begin position="1"/>
        <end position="22"/>
    </location>
</feature>
<evidence type="ECO:0000259" key="2">
    <source>
        <dbReference type="SMART" id="SM00635"/>
    </source>
</evidence>
<feature type="chain" id="PRO_5015454200" description="BIG2 domain-containing protein" evidence="1">
    <location>
        <begin position="23"/>
        <end position="1789"/>
    </location>
</feature>
<keyword evidence="4" id="KW-1185">Reference proteome</keyword>
<evidence type="ECO:0000313" key="4">
    <source>
        <dbReference type="Proteomes" id="UP000239872"/>
    </source>
</evidence>